<dbReference type="Proteomes" id="UP001597083">
    <property type="component" value="Unassembled WGS sequence"/>
</dbReference>
<dbReference type="Gene3D" id="1.10.600.10">
    <property type="entry name" value="Farnesyl Diphosphate Synthase"/>
    <property type="match status" value="1"/>
</dbReference>
<dbReference type="InterPro" id="IPR000092">
    <property type="entry name" value="Polyprenyl_synt"/>
</dbReference>
<dbReference type="Pfam" id="PF00348">
    <property type="entry name" value="polyprenyl_synt"/>
    <property type="match status" value="1"/>
</dbReference>
<evidence type="ECO:0000313" key="7">
    <source>
        <dbReference type="Proteomes" id="UP001597083"/>
    </source>
</evidence>
<keyword evidence="5" id="KW-0460">Magnesium</keyword>
<accession>A0ABW3CAD6</accession>
<dbReference type="SUPFAM" id="SSF48576">
    <property type="entry name" value="Terpenoid synthases"/>
    <property type="match status" value="1"/>
</dbReference>
<comment type="similarity">
    <text evidence="2">Belongs to the FPP/GGPP synthase family.</text>
</comment>
<gene>
    <name evidence="6" type="ORF">ACFQ07_03460</name>
</gene>
<evidence type="ECO:0000313" key="6">
    <source>
        <dbReference type="EMBL" id="MFD0851258.1"/>
    </source>
</evidence>
<keyword evidence="4" id="KW-0479">Metal-binding</keyword>
<evidence type="ECO:0000256" key="1">
    <source>
        <dbReference type="ARBA" id="ARBA00001946"/>
    </source>
</evidence>
<comment type="caution">
    <text evidence="6">The sequence shown here is derived from an EMBL/GenBank/DDBJ whole genome shotgun (WGS) entry which is preliminary data.</text>
</comment>
<evidence type="ECO:0000256" key="3">
    <source>
        <dbReference type="ARBA" id="ARBA00022679"/>
    </source>
</evidence>
<reference evidence="7" key="1">
    <citation type="journal article" date="2019" name="Int. J. Syst. Evol. Microbiol.">
        <title>The Global Catalogue of Microorganisms (GCM) 10K type strain sequencing project: providing services to taxonomists for standard genome sequencing and annotation.</title>
        <authorList>
            <consortium name="The Broad Institute Genomics Platform"/>
            <consortium name="The Broad Institute Genome Sequencing Center for Infectious Disease"/>
            <person name="Wu L."/>
            <person name="Ma J."/>
        </authorList>
    </citation>
    <scope>NUCLEOTIDE SEQUENCE [LARGE SCALE GENOMIC DNA]</scope>
    <source>
        <strain evidence="7">JCM 31696</strain>
    </source>
</reference>
<dbReference type="PANTHER" id="PTHR12001">
    <property type="entry name" value="GERANYLGERANYL PYROPHOSPHATE SYNTHASE"/>
    <property type="match status" value="1"/>
</dbReference>
<dbReference type="EMBL" id="JBHTIR010000301">
    <property type="protein sequence ID" value="MFD0851258.1"/>
    <property type="molecule type" value="Genomic_DNA"/>
</dbReference>
<evidence type="ECO:0000256" key="5">
    <source>
        <dbReference type="ARBA" id="ARBA00022842"/>
    </source>
</evidence>
<proteinExistence type="inferred from homology"/>
<protein>
    <submittedName>
        <fullName evidence="6">Polyprenyl synthetase family protein</fullName>
    </submittedName>
</protein>
<evidence type="ECO:0000256" key="4">
    <source>
        <dbReference type="ARBA" id="ARBA00022723"/>
    </source>
</evidence>
<sequence>DAGRFGVSSAILLGDLCLMWADELLHTSGMPADRLAAAREYYQSMRAEVCYGQQLDILEQARGSWTTDRSMAVVLFKSAKYTIERPLHVGGVLAGASPELVAVYSAFGVALGEAFQLRDDILGAFGDPDVTGKSNLDDFREGKPTVLVAHALRNADPVQRNVLERAL</sequence>
<dbReference type="InterPro" id="IPR008949">
    <property type="entry name" value="Isoprenoid_synthase_dom_sf"/>
</dbReference>
<evidence type="ECO:0000256" key="2">
    <source>
        <dbReference type="ARBA" id="ARBA00006706"/>
    </source>
</evidence>
<comment type="cofactor">
    <cofactor evidence="1">
        <name>Mg(2+)</name>
        <dbReference type="ChEBI" id="CHEBI:18420"/>
    </cofactor>
</comment>
<organism evidence="6 7">
    <name type="scientific">Actinomadura adrarensis</name>
    <dbReference type="NCBI Taxonomy" id="1819600"/>
    <lineage>
        <taxon>Bacteria</taxon>
        <taxon>Bacillati</taxon>
        <taxon>Actinomycetota</taxon>
        <taxon>Actinomycetes</taxon>
        <taxon>Streptosporangiales</taxon>
        <taxon>Thermomonosporaceae</taxon>
        <taxon>Actinomadura</taxon>
    </lineage>
</organism>
<keyword evidence="3" id="KW-0808">Transferase</keyword>
<name>A0ABW3CAD6_9ACTN</name>
<dbReference type="PROSITE" id="PS00444">
    <property type="entry name" value="POLYPRENYL_SYNTHASE_2"/>
    <property type="match status" value="1"/>
</dbReference>
<keyword evidence="7" id="KW-1185">Reference proteome</keyword>
<feature type="non-terminal residue" evidence="6">
    <location>
        <position position="167"/>
    </location>
</feature>
<dbReference type="InterPro" id="IPR033749">
    <property type="entry name" value="Polyprenyl_synt_CS"/>
</dbReference>
<feature type="non-terminal residue" evidence="6">
    <location>
        <position position="1"/>
    </location>
</feature>
<dbReference type="PANTHER" id="PTHR12001:SF85">
    <property type="entry name" value="SHORT CHAIN ISOPRENYL DIPHOSPHATE SYNTHASE"/>
    <property type="match status" value="1"/>
</dbReference>